<gene>
    <name evidence="2" type="ORF">AAX29_01289</name>
</gene>
<dbReference type="Proteomes" id="UP000093281">
    <property type="component" value="Unassembled WGS sequence"/>
</dbReference>
<feature type="chain" id="PRO_5008643501" evidence="1">
    <location>
        <begin position="22"/>
        <end position="252"/>
    </location>
</feature>
<dbReference type="RefSeq" id="WP_066183602.1">
    <property type="nucleotide sequence ID" value="NZ_LCUJ01000003.1"/>
</dbReference>
<keyword evidence="2" id="KW-0472">Membrane</keyword>
<dbReference type="STRING" id="544718.AAX25_01192"/>
<dbReference type="OrthoDB" id="3034796at2"/>
<feature type="signal peptide" evidence="1">
    <location>
        <begin position="1"/>
        <end position="21"/>
    </location>
</feature>
<sequence length="252" mass="28624">MIKKLSLVLVASTVLVVKSFAHDFWVDGYNSSTFKAILGYGHEFPYPEKISKDKLNNFEALVLIDKNMKSNTLKQSGENYQYVYNKALDDGTYILKGTYKPTFWTKTKDNKWHMGKTKKDLENSQYCEEYSSFAKNIINIGDDNSEISTNIIGQKLEILLLENPSTFKVGTPFKVKVLLDGKPAKKIDVKGTFDGFGENKFAFYGTTDLKGEIEITALKSGKWILMVKNKELYKNDSCDEVVYSSSLTFIIK</sequence>
<dbReference type="InterPro" id="IPR019613">
    <property type="entry name" value="DUF4198"/>
</dbReference>
<proteinExistence type="predicted"/>
<reference evidence="3" key="1">
    <citation type="submission" date="2015-05" db="EMBL/GenBank/DDBJ databases">
        <authorList>
            <person name="Rovetto F."/>
            <person name="Cocolin L."/>
            <person name="Illeghems K."/>
            <person name="Van Nieuwerburgh F."/>
            <person name="Houf K."/>
        </authorList>
    </citation>
    <scope>NUCLEOTIDE SEQUENCE [LARGE SCALE GENOMIC DNA]</scope>
    <source>
        <strain evidence="3">DU22</strain>
    </source>
</reference>
<dbReference type="AlphaFoldDB" id="A0A1C0B791"/>
<evidence type="ECO:0000313" key="2">
    <source>
        <dbReference type="EMBL" id="OCL99475.1"/>
    </source>
</evidence>
<keyword evidence="1" id="KW-0732">Signal</keyword>
<evidence type="ECO:0000313" key="3">
    <source>
        <dbReference type="Proteomes" id="UP000093281"/>
    </source>
</evidence>
<protein>
    <submittedName>
        <fullName evidence="2">Nickel uptake substrate-specific transmembrane region</fullName>
    </submittedName>
</protein>
<name>A0A1C0B791_9BACT</name>
<dbReference type="EMBL" id="LCUJ01000003">
    <property type="protein sequence ID" value="OCL99475.1"/>
    <property type="molecule type" value="Genomic_DNA"/>
</dbReference>
<dbReference type="Pfam" id="PF10670">
    <property type="entry name" value="DUF4198"/>
    <property type="match status" value="1"/>
</dbReference>
<keyword evidence="2" id="KW-0812">Transmembrane</keyword>
<accession>A0A1C0B791</accession>
<evidence type="ECO:0000256" key="1">
    <source>
        <dbReference type="SAM" id="SignalP"/>
    </source>
</evidence>
<comment type="caution">
    <text evidence="2">The sequence shown here is derived from an EMBL/GenBank/DDBJ whole genome shotgun (WGS) entry which is preliminary data.</text>
</comment>
<organism evidence="2 3">
    <name type="scientific">Aliarcobacter thereius</name>
    <dbReference type="NCBI Taxonomy" id="544718"/>
    <lineage>
        <taxon>Bacteria</taxon>
        <taxon>Pseudomonadati</taxon>
        <taxon>Campylobacterota</taxon>
        <taxon>Epsilonproteobacteria</taxon>
        <taxon>Campylobacterales</taxon>
        <taxon>Arcobacteraceae</taxon>
        <taxon>Aliarcobacter</taxon>
    </lineage>
</organism>